<feature type="domain" description="Carboxymuconolactone decarboxylase-like" evidence="1">
    <location>
        <begin position="20"/>
        <end position="102"/>
    </location>
</feature>
<dbReference type="EMBL" id="JAUHHC010000002">
    <property type="protein sequence ID" value="MDN3919736.1"/>
    <property type="molecule type" value="Genomic_DNA"/>
</dbReference>
<dbReference type="NCBIfam" id="TIGR00778">
    <property type="entry name" value="ahpD_dom"/>
    <property type="match status" value="1"/>
</dbReference>
<keyword evidence="3" id="KW-1185">Reference proteome</keyword>
<dbReference type="InterPro" id="IPR003779">
    <property type="entry name" value="CMD-like"/>
</dbReference>
<accession>A0ABT8DMW1</accession>
<reference evidence="2 3" key="1">
    <citation type="submission" date="2023-06" db="EMBL/GenBank/DDBJ databases">
        <title>Pelomonas sp. PFR6 16S ribosomal RNA gene Genome sequencing and assembly.</title>
        <authorList>
            <person name="Woo H."/>
        </authorList>
    </citation>
    <scope>NUCLEOTIDE SEQUENCE [LARGE SCALE GENOMIC DNA]</scope>
    <source>
        <strain evidence="2 3">PFR6</strain>
    </source>
</reference>
<proteinExistence type="predicted"/>
<dbReference type="SUPFAM" id="SSF69118">
    <property type="entry name" value="AhpD-like"/>
    <property type="match status" value="1"/>
</dbReference>
<name>A0ABT8DMW1_9BURK</name>
<dbReference type="InterPro" id="IPR029032">
    <property type="entry name" value="AhpD-like"/>
</dbReference>
<gene>
    <name evidence="2" type="ORF">QWJ38_05510</name>
</gene>
<dbReference type="Pfam" id="PF02627">
    <property type="entry name" value="CMD"/>
    <property type="match status" value="1"/>
</dbReference>
<organism evidence="2 3">
    <name type="scientific">Roseateles violae</name>
    <dbReference type="NCBI Taxonomy" id="3058042"/>
    <lineage>
        <taxon>Bacteria</taxon>
        <taxon>Pseudomonadati</taxon>
        <taxon>Pseudomonadota</taxon>
        <taxon>Betaproteobacteria</taxon>
        <taxon>Burkholderiales</taxon>
        <taxon>Sphaerotilaceae</taxon>
        <taxon>Roseateles</taxon>
    </lineage>
</organism>
<dbReference type="InterPro" id="IPR004675">
    <property type="entry name" value="AhpD_core"/>
</dbReference>
<dbReference type="Gene3D" id="1.20.1290.10">
    <property type="entry name" value="AhpD-like"/>
    <property type="match status" value="1"/>
</dbReference>
<dbReference type="RefSeq" id="WP_290358068.1">
    <property type="nucleotide sequence ID" value="NZ_JAUHHC010000002.1"/>
</dbReference>
<sequence length="157" mass="16671">MNENPLLPRIDRPEFAQLTPGVSEALQALGRAIAGSGLAKDLLELIKLRASQLNGCAYCLQFHLNVARGLSVPAAKLDLLAAWREAPVYSPRERLALAWTEALTGAQGADDALYAQLLAEFGPAELAFLTAAIANINAWNRIAMGLRFAPPLPAGAA</sequence>
<dbReference type="PANTHER" id="PTHR34846:SF7">
    <property type="entry name" value="BLL7811 PROTEIN"/>
    <property type="match status" value="1"/>
</dbReference>
<evidence type="ECO:0000313" key="3">
    <source>
        <dbReference type="Proteomes" id="UP001228044"/>
    </source>
</evidence>
<comment type="caution">
    <text evidence="2">The sequence shown here is derived from an EMBL/GenBank/DDBJ whole genome shotgun (WGS) entry which is preliminary data.</text>
</comment>
<evidence type="ECO:0000313" key="2">
    <source>
        <dbReference type="EMBL" id="MDN3919736.1"/>
    </source>
</evidence>
<dbReference type="PANTHER" id="PTHR34846">
    <property type="entry name" value="4-CARBOXYMUCONOLACTONE DECARBOXYLASE FAMILY PROTEIN (AFU_ORTHOLOGUE AFUA_6G11590)"/>
    <property type="match status" value="1"/>
</dbReference>
<dbReference type="Proteomes" id="UP001228044">
    <property type="component" value="Unassembled WGS sequence"/>
</dbReference>
<evidence type="ECO:0000259" key="1">
    <source>
        <dbReference type="Pfam" id="PF02627"/>
    </source>
</evidence>
<protein>
    <submittedName>
        <fullName evidence="2">Carboxymuconolactone decarboxylase family protein</fullName>
    </submittedName>
</protein>